<feature type="transmembrane region" description="Helical" evidence="8">
    <location>
        <begin position="20"/>
        <end position="41"/>
    </location>
</feature>
<dbReference type="InterPro" id="IPR018584">
    <property type="entry name" value="GT87"/>
</dbReference>
<evidence type="ECO:0000256" key="1">
    <source>
        <dbReference type="ARBA" id="ARBA00004651"/>
    </source>
</evidence>
<dbReference type="EMBL" id="CP002480">
    <property type="protein sequence ID" value="ADW67547.1"/>
    <property type="molecule type" value="Genomic_DNA"/>
</dbReference>
<dbReference type="HOGENOM" id="CLU_650148_0_0_0"/>
<name>E8WY08_GRATM</name>
<evidence type="ECO:0000256" key="8">
    <source>
        <dbReference type="SAM" id="Phobius"/>
    </source>
</evidence>
<keyword evidence="3" id="KW-0808">Transferase</keyword>
<gene>
    <name evidence="9" type="ordered locus">AciX9_0475</name>
</gene>
<evidence type="ECO:0000256" key="4">
    <source>
        <dbReference type="ARBA" id="ARBA00022692"/>
    </source>
</evidence>
<comment type="subcellular location">
    <subcellularLocation>
        <location evidence="1">Cell membrane</location>
        <topology evidence="1">Multi-pass membrane protein</topology>
    </subcellularLocation>
</comment>
<keyword evidence="2" id="KW-1003">Cell membrane</keyword>
<evidence type="ECO:0000256" key="5">
    <source>
        <dbReference type="ARBA" id="ARBA00022989"/>
    </source>
</evidence>
<evidence type="ECO:0000256" key="2">
    <source>
        <dbReference type="ARBA" id="ARBA00022475"/>
    </source>
</evidence>
<evidence type="ECO:0000256" key="3">
    <source>
        <dbReference type="ARBA" id="ARBA00022679"/>
    </source>
</evidence>
<keyword evidence="4 8" id="KW-0812">Transmembrane</keyword>
<evidence type="ECO:0000256" key="7">
    <source>
        <dbReference type="ARBA" id="ARBA00024033"/>
    </source>
</evidence>
<organism evidence="10">
    <name type="scientific">Granulicella tundricola (strain ATCC BAA-1859 / DSM 23138 / MP5ACTX9)</name>
    <dbReference type="NCBI Taxonomy" id="1198114"/>
    <lineage>
        <taxon>Bacteria</taxon>
        <taxon>Pseudomonadati</taxon>
        <taxon>Acidobacteriota</taxon>
        <taxon>Terriglobia</taxon>
        <taxon>Terriglobales</taxon>
        <taxon>Acidobacteriaceae</taxon>
        <taxon>Granulicella</taxon>
    </lineage>
</organism>
<dbReference type="GO" id="GO:0005886">
    <property type="term" value="C:plasma membrane"/>
    <property type="evidence" value="ECO:0007669"/>
    <property type="project" value="UniProtKB-SubCell"/>
</dbReference>
<evidence type="ECO:0000313" key="9">
    <source>
        <dbReference type="EMBL" id="ADW67547.1"/>
    </source>
</evidence>
<dbReference type="OrthoDB" id="7679563at2"/>
<feature type="transmembrane region" description="Helical" evidence="8">
    <location>
        <begin position="289"/>
        <end position="306"/>
    </location>
</feature>
<feature type="transmembrane region" description="Helical" evidence="8">
    <location>
        <begin position="186"/>
        <end position="212"/>
    </location>
</feature>
<feature type="transmembrane region" description="Helical" evidence="8">
    <location>
        <begin position="87"/>
        <end position="107"/>
    </location>
</feature>
<dbReference type="PaxDb" id="1198114-AciX9_0475"/>
<dbReference type="STRING" id="1198114.AciX9_0475"/>
<dbReference type="Pfam" id="PF09594">
    <property type="entry name" value="GT87"/>
    <property type="match status" value="1"/>
</dbReference>
<keyword evidence="6 8" id="KW-0472">Membrane</keyword>
<keyword evidence="10" id="KW-1185">Reference proteome</keyword>
<dbReference type="Proteomes" id="UP000000343">
    <property type="component" value="Chromosome"/>
</dbReference>
<keyword evidence="5 8" id="KW-1133">Transmembrane helix</keyword>
<dbReference type="AlphaFoldDB" id="E8WY08"/>
<dbReference type="RefSeq" id="WP_013578875.1">
    <property type="nucleotide sequence ID" value="NC_015064.1"/>
</dbReference>
<sequence>MDVHGSPTVGPRHKAGLPPAFRLIVALLLFCQICACVAGAGPSLGGKVDFRPFYASGTLIRTGHAAQLYDYNVQQQVQNAVVSQRDAALPFLYPPFAALLFVPLSLLSYRNAFFLLLVLNLGCLYLAAQLLRPWLPSFRDQGRLTLPTVYGCLFAVSVALMQGQISFLLLLIFSGAWIMLQRQKPFVAGLLLSLALMKFQLALPVFLLFLVWRNWAVVSGFIAGGCGLSAISFATVGWGGLLSYKNSLTGIAAQTATNAVLAKQRFGMFPVDMPNLHGLSYGLSRGAHWGNILDAVLSVLILIFAARQRPSLLVALPAAMLVSYHMQPHDLVLLLLPLSFLADDLVQRRALMRQGQIALPARRPIDKTLLAASLLLILPLAAVFMAKGLNYLIAFTVAVVMVAAARRVAPAESGDVDLPVVD</sequence>
<evidence type="ECO:0000313" key="10">
    <source>
        <dbReference type="Proteomes" id="UP000000343"/>
    </source>
</evidence>
<feature type="transmembrane region" description="Helical" evidence="8">
    <location>
        <begin position="148"/>
        <end position="174"/>
    </location>
</feature>
<comment type="similarity">
    <text evidence="7">Belongs to the glycosyltransferase 87 family.</text>
</comment>
<dbReference type="GO" id="GO:0016758">
    <property type="term" value="F:hexosyltransferase activity"/>
    <property type="evidence" value="ECO:0007669"/>
    <property type="project" value="InterPro"/>
</dbReference>
<feature type="transmembrane region" description="Helical" evidence="8">
    <location>
        <begin position="112"/>
        <end position="128"/>
    </location>
</feature>
<dbReference type="eggNOG" id="ENOG5033B3J">
    <property type="taxonomic scope" value="Bacteria"/>
</dbReference>
<evidence type="ECO:0008006" key="11">
    <source>
        <dbReference type="Google" id="ProtNLM"/>
    </source>
</evidence>
<feature type="transmembrane region" description="Helical" evidence="8">
    <location>
        <begin position="218"/>
        <end position="241"/>
    </location>
</feature>
<reference evidence="10" key="1">
    <citation type="submission" date="2011-01" db="EMBL/GenBank/DDBJ databases">
        <title>Complete sequence of chromosome of Acidobacterium sp. MP5ACTX9.</title>
        <authorList>
            <consortium name="US DOE Joint Genome Institute"/>
            <person name="Lucas S."/>
            <person name="Copeland A."/>
            <person name="Lapidus A."/>
            <person name="Cheng J.-F."/>
            <person name="Goodwin L."/>
            <person name="Pitluck S."/>
            <person name="Teshima H."/>
            <person name="Detter J.C."/>
            <person name="Han C."/>
            <person name="Tapia R."/>
            <person name="Land M."/>
            <person name="Hauser L."/>
            <person name="Kyrpides N."/>
            <person name="Ivanova N."/>
            <person name="Ovchinnikova G."/>
            <person name="Pagani I."/>
            <person name="Rawat S.R."/>
            <person name="Mannisto M."/>
            <person name="Haggblom M.M."/>
            <person name="Woyke T."/>
        </authorList>
    </citation>
    <scope>NUCLEOTIDE SEQUENCE [LARGE SCALE GENOMIC DNA]</scope>
    <source>
        <strain evidence="10">MP5ACTX9</strain>
    </source>
</reference>
<dbReference type="KEGG" id="acm:AciX9_0475"/>
<evidence type="ECO:0000256" key="6">
    <source>
        <dbReference type="ARBA" id="ARBA00023136"/>
    </source>
</evidence>
<accession>E8WY08</accession>
<proteinExistence type="inferred from homology"/>
<protein>
    <recommendedName>
        <fullName evidence="11">DUF2029 domain-containing protein</fullName>
    </recommendedName>
</protein>